<reference evidence="2" key="1">
    <citation type="journal article" date="2018" name="Genome Res.">
        <title>The genomic architecture and molecular evolution of ant odorant receptors.</title>
        <authorList>
            <person name="McKenzie S.K."/>
            <person name="Kronauer D.J.C."/>
        </authorList>
    </citation>
    <scope>NUCLEOTIDE SEQUENCE [LARGE SCALE GENOMIC DNA]</scope>
    <source>
        <strain evidence="2">Clonal line C1</strain>
    </source>
</reference>
<dbReference type="PRINTS" id="PR00111">
    <property type="entry name" value="ABHYDROLASE"/>
</dbReference>
<dbReference type="GO" id="GO:0017171">
    <property type="term" value="F:serine hydrolase activity"/>
    <property type="evidence" value="ECO:0007669"/>
    <property type="project" value="TreeGrafter"/>
</dbReference>
<evidence type="ECO:0000313" key="2">
    <source>
        <dbReference type="EMBL" id="RLU25146.1"/>
    </source>
</evidence>
<dbReference type="SUPFAM" id="SSF53474">
    <property type="entry name" value="alpha/beta-Hydrolases"/>
    <property type="match status" value="1"/>
</dbReference>
<dbReference type="Proteomes" id="UP000279307">
    <property type="component" value="Chromosome 3"/>
</dbReference>
<dbReference type="InterPro" id="IPR029058">
    <property type="entry name" value="AB_hydrolase_fold"/>
</dbReference>
<dbReference type="AlphaFoldDB" id="A0A3L8DXQ2"/>
<name>A0A3L8DXQ2_OOCBI</name>
<dbReference type="PANTHER" id="PTHR46331">
    <property type="entry name" value="VALACYCLOVIR HYDROLASE"/>
    <property type="match status" value="1"/>
</dbReference>
<dbReference type="PANTHER" id="PTHR46331:SF2">
    <property type="entry name" value="VALACYCLOVIR HYDROLASE"/>
    <property type="match status" value="1"/>
</dbReference>
<dbReference type="Gene3D" id="3.40.50.1820">
    <property type="entry name" value="alpha/beta hydrolase"/>
    <property type="match status" value="1"/>
</dbReference>
<sequence length="136" mass="15455">MGSEDRTVEEQKIKVDNVDINFVRVGTGDNPVLLLPEILGKNRISTVEFTPQIENLNTEKLTIVAWDLPGYGYSWLPDRTFPDDFYQRDAIWAHSLMKTLGYSKFSLVGMCDDGITALFLAAMYPESIRKMIIFDA</sequence>
<reference evidence="2" key="2">
    <citation type="submission" date="2018-07" db="EMBL/GenBank/DDBJ databases">
        <authorList>
            <person name="Mckenzie S.K."/>
            <person name="Kronauer D.J.C."/>
        </authorList>
    </citation>
    <scope>NUCLEOTIDE SEQUENCE</scope>
    <source>
        <strain evidence="2">Clonal line C1</strain>
    </source>
</reference>
<dbReference type="OrthoDB" id="19657at2759"/>
<accession>A0A3L8DXQ2</accession>
<dbReference type="Pfam" id="PF00561">
    <property type="entry name" value="Abhydrolase_1"/>
    <property type="match status" value="1"/>
</dbReference>
<gene>
    <name evidence="2" type="ORF">DMN91_003238</name>
</gene>
<feature type="domain" description="AB hydrolase-1" evidence="1">
    <location>
        <begin position="31"/>
        <end position="133"/>
    </location>
</feature>
<dbReference type="EMBL" id="QOIP01000003">
    <property type="protein sequence ID" value="RLU25146.1"/>
    <property type="molecule type" value="Genomic_DNA"/>
</dbReference>
<protein>
    <recommendedName>
        <fullName evidence="1">AB hydrolase-1 domain-containing protein</fullName>
    </recommendedName>
</protein>
<evidence type="ECO:0000259" key="1">
    <source>
        <dbReference type="Pfam" id="PF00561"/>
    </source>
</evidence>
<proteinExistence type="predicted"/>
<organism evidence="2">
    <name type="scientific">Ooceraea biroi</name>
    <name type="common">Clonal raider ant</name>
    <name type="synonym">Cerapachys biroi</name>
    <dbReference type="NCBI Taxonomy" id="2015173"/>
    <lineage>
        <taxon>Eukaryota</taxon>
        <taxon>Metazoa</taxon>
        <taxon>Ecdysozoa</taxon>
        <taxon>Arthropoda</taxon>
        <taxon>Hexapoda</taxon>
        <taxon>Insecta</taxon>
        <taxon>Pterygota</taxon>
        <taxon>Neoptera</taxon>
        <taxon>Endopterygota</taxon>
        <taxon>Hymenoptera</taxon>
        <taxon>Apocrita</taxon>
        <taxon>Aculeata</taxon>
        <taxon>Formicoidea</taxon>
        <taxon>Formicidae</taxon>
        <taxon>Dorylinae</taxon>
        <taxon>Ooceraea</taxon>
    </lineage>
</organism>
<dbReference type="InterPro" id="IPR000073">
    <property type="entry name" value="AB_hydrolase_1"/>
</dbReference>
<comment type="caution">
    <text evidence="2">The sequence shown here is derived from an EMBL/GenBank/DDBJ whole genome shotgun (WGS) entry which is preliminary data.</text>
</comment>